<evidence type="ECO:0000259" key="2">
    <source>
        <dbReference type="Pfam" id="PF14111"/>
    </source>
</evidence>
<evidence type="ECO:0008006" key="6">
    <source>
        <dbReference type="Google" id="ProtNLM"/>
    </source>
</evidence>
<dbReference type="AlphaFoldDB" id="A0A397YC15"/>
<dbReference type="InterPro" id="IPR025836">
    <property type="entry name" value="Zn_knuckle_CX2CX4HX4C"/>
</dbReference>
<dbReference type="PANTHER" id="PTHR31286">
    <property type="entry name" value="GLYCINE-RICH CELL WALL STRUCTURAL PROTEIN 1.8-LIKE"/>
    <property type="match status" value="1"/>
</dbReference>
<feature type="compositionally biased region" description="Polar residues" evidence="1">
    <location>
        <begin position="350"/>
        <end position="370"/>
    </location>
</feature>
<dbReference type="Proteomes" id="UP000264353">
    <property type="component" value="Chromosome A8"/>
</dbReference>
<dbReference type="InterPro" id="IPR025558">
    <property type="entry name" value="DUF4283"/>
</dbReference>
<accession>A0A397YC15</accession>
<dbReference type="Pfam" id="PF14392">
    <property type="entry name" value="zf-CCHC_4"/>
    <property type="match status" value="1"/>
</dbReference>
<feature type="domain" description="Zinc knuckle CX2CX4HX4C" evidence="3">
    <location>
        <begin position="172"/>
        <end position="216"/>
    </location>
</feature>
<organism evidence="4 5">
    <name type="scientific">Brassica campestris</name>
    <name type="common">Field mustard</name>
    <dbReference type="NCBI Taxonomy" id="3711"/>
    <lineage>
        <taxon>Eukaryota</taxon>
        <taxon>Viridiplantae</taxon>
        <taxon>Streptophyta</taxon>
        <taxon>Embryophyta</taxon>
        <taxon>Tracheophyta</taxon>
        <taxon>Spermatophyta</taxon>
        <taxon>Magnoliopsida</taxon>
        <taxon>eudicotyledons</taxon>
        <taxon>Gunneridae</taxon>
        <taxon>Pentapetalae</taxon>
        <taxon>rosids</taxon>
        <taxon>malvids</taxon>
        <taxon>Brassicales</taxon>
        <taxon>Brassicaceae</taxon>
        <taxon>Brassiceae</taxon>
        <taxon>Brassica</taxon>
    </lineage>
</organism>
<dbReference type="PANTHER" id="PTHR31286:SF163">
    <property type="entry name" value="ZINC KNUCKLE CX2CX4HX4C DOMAIN-CONTAINING PROTEIN"/>
    <property type="match status" value="1"/>
</dbReference>
<feature type="compositionally biased region" description="Polar residues" evidence="1">
    <location>
        <begin position="330"/>
        <end position="343"/>
    </location>
</feature>
<feature type="non-terminal residue" evidence="4">
    <location>
        <position position="404"/>
    </location>
</feature>
<proteinExistence type="predicted"/>
<name>A0A397YC15_BRACM</name>
<gene>
    <name evidence="4" type="ORF">BRARA_H01705</name>
</gene>
<evidence type="ECO:0000256" key="1">
    <source>
        <dbReference type="SAM" id="MobiDB-lite"/>
    </source>
</evidence>
<evidence type="ECO:0000313" key="5">
    <source>
        <dbReference type="Proteomes" id="UP000264353"/>
    </source>
</evidence>
<sequence length="404" mass="46427">MARRYSRSEKEKWMAPPIPAKRPPVRIPANNNEDLIAANRLTIIGRVTNSLVQKPRAVIEFMPQIWNLEGRVMGRDLGLDKFQFSFESENDLIQVLENGPYHYKRWMLLLQRWEPIVSDSFPSNISFCVKIHGIPLHFWSDSTIHTIGKEFGQYSIKDVKEAKIRVEVNGLQPLTMKMEIQLPTDDVTEVEFEYQKIEKHCFTCFSLLHEETDCPYRNPNAPHPKDRSLGITQRLALQRIEADKKRHDDRRGYRRPDELVPLTRISETSHLLPRRERTSDKPYYERSYHGRREDSRREQSISSRTGRSNFEYRRSNAPSMQYRVVERSRLSSGSSPHQQTPPAGSGGVENTGNIPGSQTERIPPSNQNLVTPPARSVKERLGGPVGTGNEGSNSGSKERRSALE</sequence>
<evidence type="ECO:0000259" key="3">
    <source>
        <dbReference type="Pfam" id="PF14392"/>
    </source>
</evidence>
<reference evidence="4 5" key="1">
    <citation type="submission" date="2018-06" db="EMBL/GenBank/DDBJ databases">
        <title>WGS assembly of Brassica rapa FPsc.</title>
        <authorList>
            <person name="Bowman J."/>
            <person name="Kohchi T."/>
            <person name="Yamato K."/>
            <person name="Jenkins J."/>
            <person name="Shu S."/>
            <person name="Ishizaki K."/>
            <person name="Yamaoka S."/>
            <person name="Nishihama R."/>
            <person name="Nakamura Y."/>
            <person name="Berger F."/>
            <person name="Adam C."/>
            <person name="Aki S."/>
            <person name="Althoff F."/>
            <person name="Araki T."/>
            <person name="Arteaga-Vazquez M."/>
            <person name="Balasubrmanian S."/>
            <person name="Bauer D."/>
            <person name="Boehm C."/>
            <person name="Briginshaw L."/>
            <person name="Caballero-Perez J."/>
            <person name="Catarino B."/>
            <person name="Chen F."/>
            <person name="Chiyoda S."/>
            <person name="Chovatia M."/>
            <person name="Davies K."/>
            <person name="Delmans M."/>
            <person name="Demura T."/>
            <person name="Dierschke T."/>
            <person name="Dolan L."/>
            <person name="Dorantes-Acosta A."/>
            <person name="Eklund D."/>
            <person name="Florent S."/>
            <person name="Flores-Sandoval E."/>
            <person name="Fujiyama A."/>
            <person name="Fukuzawa H."/>
            <person name="Galik B."/>
            <person name="Grimanelli D."/>
            <person name="Grimwood J."/>
            <person name="Grossniklaus U."/>
            <person name="Hamada T."/>
            <person name="Haseloff J."/>
            <person name="Hetherington A."/>
            <person name="Higo A."/>
            <person name="Hirakawa Y."/>
            <person name="Hundley H."/>
            <person name="Ikeda Y."/>
            <person name="Inoue K."/>
            <person name="Inoue S."/>
            <person name="Ishida S."/>
            <person name="Jia Q."/>
            <person name="Kakita M."/>
            <person name="Kanazawa T."/>
            <person name="Kawai Y."/>
            <person name="Kawashima T."/>
            <person name="Kennedy M."/>
            <person name="Kinose K."/>
            <person name="Kinoshita T."/>
            <person name="Kohara Y."/>
            <person name="Koide E."/>
            <person name="Komatsu K."/>
            <person name="Kopischke S."/>
            <person name="Kubo M."/>
            <person name="Kyozuka J."/>
            <person name="Lagercrantz U."/>
            <person name="Lin S."/>
            <person name="Lindquist E."/>
            <person name="Lipzen A."/>
            <person name="Lu C."/>
            <person name="Luna E."/>
            <person name="Martienssen R."/>
            <person name="Minamino N."/>
            <person name="Mizutani M."/>
            <person name="Mizutani M."/>
            <person name="Mochizuki N."/>
            <person name="Monte I."/>
            <person name="Mosher R."/>
            <person name="Nagasaki H."/>
            <person name="Nakagami H."/>
            <person name="Naramoto S."/>
            <person name="Nishitani K."/>
            <person name="Ohtani M."/>
            <person name="Okamoto T."/>
            <person name="Okumura M."/>
            <person name="Phillips J."/>
            <person name="Pollak B."/>
            <person name="Reinders A."/>
            <person name="Roevekamp M."/>
            <person name="Sano R."/>
            <person name="Sawa S."/>
            <person name="Schmid M."/>
            <person name="Shirakawa M."/>
            <person name="Solano R."/>
            <person name="Spunde A."/>
            <person name="Suetsugu N."/>
            <person name="Sugano S."/>
            <person name="Sugiyama A."/>
            <person name="Sun R."/>
            <person name="Suzuki Y."/>
            <person name="Takenaka M."/>
            <person name="Takezawa D."/>
            <person name="Tomogane H."/>
            <person name="Tsuzuki M."/>
            <person name="Ueda T."/>
            <person name="Umeda M."/>
            <person name="Ward J."/>
            <person name="Watanabe Y."/>
            <person name="Yazaki K."/>
            <person name="Yokoyama R."/>
            <person name="Yoshitake Y."/>
            <person name="Yotsui I."/>
            <person name="Zachgo S."/>
            <person name="Schmutz J."/>
        </authorList>
    </citation>
    <scope>NUCLEOTIDE SEQUENCE [LARGE SCALE GENOMIC DNA]</scope>
    <source>
        <strain evidence="5">cv. B-3</strain>
    </source>
</reference>
<protein>
    <recommendedName>
        <fullName evidence="6">DUF4283 domain-containing protein</fullName>
    </recommendedName>
</protein>
<evidence type="ECO:0000313" key="4">
    <source>
        <dbReference type="EMBL" id="RID51012.1"/>
    </source>
</evidence>
<feature type="domain" description="DUF4283" evidence="2">
    <location>
        <begin position="37"/>
        <end position="115"/>
    </location>
</feature>
<feature type="compositionally biased region" description="Basic and acidic residues" evidence="1">
    <location>
        <begin position="273"/>
        <end position="299"/>
    </location>
</feature>
<feature type="region of interest" description="Disordered" evidence="1">
    <location>
        <begin position="243"/>
        <end position="404"/>
    </location>
</feature>
<dbReference type="InterPro" id="IPR040256">
    <property type="entry name" value="At4g02000-like"/>
</dbReference>
<dbReference type="Pfam" id="PF14111">
    <property type="entry name" value="DUF4283"/>
    <property type="match status" value="1"/>
</dbReference>
<dbReference type="EMBL" id="CM010635">
    <property type="protein sequence ID" value="RID51012.1"/>
    <property type="molecule type" value="Genomic_DNA"/>
</dbReference>
<feature type="compositionally biased region" description="Basic and acidic residues" evidence="1">
    <location>
        <begin position="243"/>
        <end position="258"/>
    </location>
</feature>